<organism evidence="1">
    <name type="scientific">marine metagenome</name>
    <dbReference type="NCBI Taxonomy" id="408172"/>
    <lineage>
        <taxon>unclassified sequences</taxon>
        <taxon>metagenomes</taxon>
        <taxon>ecological metagenomes</taxon>
    </lineage>
</organism>
<protein>
    <submittedName>
        <fullName evidence="1">Uncharacterized protein</fullName>
    </submittedName>
</protein>
<evidence type="ECO:0000313" key="1">
    <source>
        <dbReference type="EMBL" id="SVE19938.1"/>
    </source>
</evidence>
<accession>A0A383BKJ4</accession>
<dbReference type="EMBL" id="UINC01200863">
    <property type="protein sequence ID" value="SVE19938.1"/>
    <property type="molecule type" value="Genomic_DNA"/>
</dbReference>
<proteinExistence type="predicted"/>
<name>A0A383BKJ4_9ZZZZ</name>
<reference evidence="1" key="1">
    <citation type="submission" date="2018-05" db="EMBL/GenBank/DDBJ databases">
        <authorList>
            <person name="Lanie J.A."/>
            <person name="Ng W.-L."/>
            <person name="Kazmierczak K.M."/>
            <person name="Andrzejewski T.M."/>
            <person name="Davidsen T.M."/>
            <person name="Wayne K.J."/>
            <person name="Tettelin H."/>
            <person name="Glass J.I."/>
            <person name="Rusch D."/>
            <person name="Podicherti R."/>
            <person name="Tsui H.-C.T."/>
            <person name="Winkler M.E."/>
        </authorList>
    </citation>
    <scope>NUCLEOTIDE SEQUENCE</scope>
</reference>
<gene>
    <name evidence="1" type="ORF">METZ01_LOCUS472792</name>
</gene>
<feature type="non-terminal residue" evidence="1">
    <location>
        <position position="1"/>
    </location>
</feature>
<dbReference type="AlphaFoldDB" id="A0A383BKJ4"/>
<sequence>PDNEIVLVKRGFLMFDEKTWNTENYTFNDYVLNIQKYFNGELQVGTNEGTRKLHRVYDNKGRCILDSHHIETLQWWTTTKDSDNADCEILRFEKLNQDWEKFKGKINFDDKLQKVKKDNWGLPDSEDSYLSYYDNESKKIIEKIYKKDLELFKELKNK</sequence>